<dbReference type="RefSeq" id="WP_106891358.1">
    <property type="nucleotide sequence ID" value="NZ_CP027860.1"/>
</dbReference>
<evidence type="ECO:0000256" key="1">
    <source>
        <dbReference type="SAM" id="SignalP"/>
    </source>
</evidence>
<gene>
    <name evidence="2" type="ORF">C7S18_09600</name>
</gene>
<keyword evidence="1" id="KW-0732">Signal</keyword>
<organism evidence="2 3">
    <name type="scientific">Ahniella affigens</name>
    <dbReference type="NCBI Taxonomy" id="2021234"/>
    <lineage>
        <taxon>Bacteria</taxon>
        <taxon>Pseudomonadati</taxon>
        <taxon>Pseudomonadota</taxon>
        <taxon>Gammaproteobacteria</taxon>
        <taxon>Lysobacterales</taxon>
        <taxon>Rhodanobacteraceae</taxon>
        <taxon>Ahniella</taxon>
    </lineage>
</organism>
<dbReference type="AlphaFoldDB" id="A0A2P1PRI0"/>
<keyword evidence="3" id="KW-1185">Reference proteome</keyword>
<reference evidence="2 3" key="2">
    <citation type="submission" date="2018-03" db="EMBL/GenBank/DDBJ databases">
        <authorList>
            <person name="Keele B.F."/>
        </authorList>
    </citation>
    <scope>NUCLEOTIDE SEQUENCE [LARGE SCALE GENOMIC DNA]</scope>
    <source>
        <strain evidence="2 3">D13</strain>
    </source>
</reference>
<evidence type="ECO:0000313" key="2">
    <source>
        <dbReference type="EMBL" id="AVP97434.1"/>
    </source>
</evidence>
<reference evidence="2 3" key="1">
    <citation type="submission" date="2018-03" db="EMBL/GenBank/DDBJ databases">
        <title>Ahniella affigens gen. nov., sp. nov., a gammaproteobacterium isolated from sandy soil near a stream.</title>
        <authorList>
            <person name="Ko Y."/>
            <person name="Kim J.-H."/>
        </authorList>
    </citation>
    <scope>NUCLEOTIDE SEQUENCE [LARGE SCALE GENOMIC DNA]</scope>
    <source>
        <strain evidence="2 3">D13</strain>
    </source>
</reference>
<evidence type="ECO:0008006" key="4">
    <source>
        <dbReference type="Google" id="ProtNLM"/>
    </source>
</evidence>
<dbReference type="EMBL" id="CP027860">
    <property type="protein sequence ID" value="AVP97434.1"/>
    <property type="molecule type" value="Genomic_DNA"/>
</dbReference>
<dbReference type="Proteomes" id="UP000241074">
    <property type="component" value="Chromosome"/>
</dbReference>
<accession>A0A2P1PRI0</accession>
<protein>
    <recommendedName>
        <fullName evidence="4">DUF481 domain-containing protein</fullName>
    </recommendedName>
</protein>
<sequence length="62" mass="6427">MRGLILVTALLLAPLLASAKDSPRFAGGGTMVEGAVESSDRRFALKAELQRGTIHSMAEGSA</sequence>
<dbReference type="KEGG" id="xba:C7S18_09600"/>
<evidence type="ECO:0000313" key="3">
    <source>
        <dbReference type="Proteomes" id="UP000241074"/>
    </source>
</evidence>
<feature type="chain" id="PRO_5015125134" description="DUF481 domain-containing protein" evidence="1">
    <location>
        <begin position="20"/>
        <end position="62"/>
    </location>
</feature>
<proteinExistence type="predicted"/>
<name>A0A2P1PRI0_9GAMM</name>
<feature type="signal peptide" evidence="1">
    <location>
        <begin position="1"/>
        <end position="19"/>
    </location>
</feature>